<accession>A0ABS9UG32</accession>
<reference evidence="1 2" key="1">
    <citation type="submission" date="2022-03" db="EMBL/GenBank/DDBJ databases">
        <authorList>
            <person name="Jo J.-H."/>
            <person name="Im W.-T."/>
        </authorList>
    </citation>
    <scope>NUCLEOTIDE SEQUENCE [LARGE SCALE GENOMIC DNA]</scope>
    <source>
        <strain evidence="1 2">MA9</strain>
    </source>
</reference>
<organism evidence="1 2">
    <name type="scientific">Solibacillus palustris</name>
    <dbReference type="NCBI Taxonomy" id="2908203"/>
    <lineage>
        <taxon>Bacteria</taxon>
        <taxon>Bacillati</taxon>
        <taxon>Bacillota</taxon>
        <taxon>Bacilli</taxon>
        <taxon>Bacillales</taxon>
        <taxon>Caryophanaceae</taxon>
        <taxon>Solibacillus</taxon>
    </lineage>
</organism>
<proteinExistence type="predicted"/>
<keyword evidence="2" id="KW-1185">Reference proteome</keyword>
<sequence length="159" mass="18764">MTLYTVFVADKKLNEVDYTGIDYISVRELKKMYPVSEQFPVQPWHSMDDDTQILHAPDEGAFAKLLVYQWGNPPYDLANYNDKPFIYGIEGNWNEEFVSNLLNYIKKQLSPDQNVELLRFWADEIPRPILKKRTISIQEIELTQLQKIAQEQYIRVSFV</sequence>
<name>A0ABS9UG32_9BACL</name>
<gene>
    <name evidence="1" type="ORF">LZ480_15685</name>
</gene>
<comment type="caution">
    <text evidence="1">The sequence shown here is derived from an EMBL/GenBank/DDBJ whole genome shotgun (WGS) entry which is preliminary data.</text>
</comment>
<dbReference type="EMBL" id="JAKZFC010000007">
    <property type="protein sequence ID" value="MCH7323317.1"/>
    <property type="molecule type" value="Genomic_DNA"/>
</dbReference>
<dbReference type="Proteomes" id="UP001316087">
    <property type="component" value="Unassembled WGS sequence"/>
</dbReference>
<evidence type="ECO:0000313" key="2">
    <source>
        <dbReference type="Proteomes" id="UP001316087"/>
    </source>
</evidence>
<protein>
    <submittedName>
        <fullName evidence="1">Uncharacterized protein</fullName>
    </submittedName>
</protein>
<dbReference type="RefSeq" id="WP_241370489.1">
    <property type="nucleotide sequence ID" value="NZ_JAKZFC010000007.1"/>
</dbReference>
<evidence type="ECO:0000313" key="1">
    <source>
        <dbReference type="EMBL" id="MCH7323317.1"/>
    </source>
</evidence>